<dbReference type="Pfam" id="PF02361">
    <property type="entry name" value="CbiQ"/>
    <property type="match status" value="1"/>
</dbReference>
<evidence type="ECO:0000256" key="2">
    <source>
        <dbReference type="ARBA" id="ARBA00022692"/>
    </source>
</evidence>
<dbReference type="CDD" id="cd16914">
    <property type="entry name" value="EcfT"/>
    <property type="match status" value="1"/>
</dbReference>
<gene>
    <name evidence="6" type="ORF">D1970_13235</name>
</gene>
<feature type="transmembrane region" description="Helical" evidence="5">
    <location>
        <begin position="93"/>
        <end position="112"/>
    </location>
</feature>
<comment type="subcellular location">
    <subcellularLocation>
        <location evidence="1">Membrane</location>
        <topology evidence="1">Multi-pass membrane protein</topology>
    </subcellularLocation>
</comment>
<name>A0A398B9B0_9BACI</name>
<keyword evidence="3 5" id="KW-1133">Transmembrane helix</keyword>
<evidence type="ECO:0000256" key="1">
    <source>
        <dbReference type="ARBA" id="ARBA00004141"/>
    </source>
</evidence>
<dbReference type="PANTHER" id="PTHR33514:SF13">
    <property type="entry name" value="PROTEIN ABCI12, CHLOROPLASTIC"/>
    <property type="match status" value="1"/>
</dbReference>
<dbReference type="OrthoDB" id="2039442at2"/>
<reference evidence="6 7" key="1">
    <citation type="submission" date="2018-08" db="EMBL/GenBank/DDBJ databases">
        <title>Bacillus jemisoniae sp. nov., Bacillus chryseoplanitiae sp. nov., Bacillus resnikiae sp. nov., and Bacillus frankliniae sp. nov., isolated from Viking spacecraft and associated surfaces.</title>
        <authorList>
            <person name="Seuylemezian A."/>
            <person name="Vaishampayan P."/>
        </authorList>
    </citation>
    <scope>NUCLEOTIDE SEQUENCE [LARGE SCALE GENOMIC DNA]</scope>
    <source>
        <strain evidence="6 7">JJ-247</strain>
    </source>
</reference>
<feature type="transmembrane region" description="Helical" evidence="5">
    <location>
        <begin position="124"/>
        <end position="145"/>
    </location>
</feature>
<evidence type="ECO:0000256" key="3">
    <source>
        <dbReference type="ARBA" id="ARBA00022989"/>
    </source>
</evidence>
<feature type="transmembrane region" description="Helical" evidence="5">
    <location>
        <begin position="223"/>
        <end position="241"/>
    </location>
</feature>
<feature type="transmembrane region" description="Helical" evidence="5">
    <location>
        <begin position="261"/>
        <end position="279"/>
    </location>
</feature>
<keyword evidence="4 5" id="KW-0472">Membrane</keyword>
<evidence type="ECO:0000313" key="7">
    <source>
        <dbReference type="Proteomes" id="UP000265816"/>
    </source>
</evidence>
<dbReference type="PANTHER" id="PTHR33514">
    <property type="entry name" value="PROTEIN ABCI12, CHLOROPLASTIC"/>
    <property type="match status" value="1"/>
</dbReference>
<evidence type="ECO:0000256" key="5">
    <source>
        <dbReference type="SAM" id="Phobius"/>
    </source>
</evidence>
<keyword evidence="2 5" id="KW-0812">Transmembrane</keyword>
<feature type="transmembrane region" description="Helical" evidence="5">
    <location>
        <begin position="12"/>
        <end position="43"/>
    </location>
</feature>
<protein>
    <submittedName>
        <fullName evidence="6">Energy-coupling factor transporter transmembrane protein EcfT</fullName>
    </submittedName>
</protein>
<dbReference type="AlphaFoldDB" id="A0A398B9B0"/>
<evidence type="ECO:0000313" key="6">
    <source>
        <dbReference type="EMBL" id="RID84253.1"/>
    </source>
</evidence>
<feature type="transmembrane region" description="Helical" evidence="5">
    <location>
        <begin position="55"/>
        <end position="73"/>
    </location>
</feature>
<dbReference type="EMBL" id="QWVT01000022">
    <property type="protein sequence ID" value="RID84253.1"/>
    <property type="molecule type" value="Genomic_DNA"/>
</dbReference>
<keyword evidence="7" id="KW-1185">Reference proteome</keyword>
<proteinExistence type="predicted"/>
<comment type="caution">
    <text evidence="6">The sequence shown here is derived from an EMBL/GenBank/DDBJ whole genome shotgun (WGS) entry which is preliminary data.</text>
</comment>
<evidence type="ECO:0000256" key="4">
    <source>
        <dbReference type="ARBA" id="ARBA00023136"/>
    </source>
</evidence>
<dbReference type="GO" id="GO:0005886">
    <property type="term" value="C:plasma membrane"/>
    <property type="evidence" value="ECO:0007669"/>
    <property type="project" value="UniProtKB-ARBA"/>
</dbReference>
<sequence>MRRFTDFHPIVTFLYYAGAVALFAALLHPVFLVAGLIIVLAIHFFYDRCRGLQRWFFLMLTTGLFIFILNPVFNERGRHVLFMLGDHRVTLEAAVYGGMSALSIIGVIAVFVSYNEVMTPNKLLFLFAKLLPRFAVLLMLTLRFIPLMRKRLEEIGDVQVSKGLSVHEGTLKERARNGMNYIQVLLTFSLEEAIQTAESMKARGYGEGVRSSYEHFVFKRPDFAAALYLLLLLAVLVYGRIQGFGWLAISPVMETFSFPQNEAVLLIIHCLFIGFPLIVETGEYIRWRILN</sequence>
<dbReference type="InterPro" id="IPR003339">
    <property type="entry name" value="ABC/ECF_trnsptr_transmembrane"/>
</dbReference>
<organism evidence="6 7">
    <name type="scientific">Mesobacillus zeae</name>
    <dbReference type="NCBI Taxonomy" id="1917180"/>
    <lineage>
        <taxon>Bacteria</taxon>
        <taxon>Bacillati</taxon>
        <taxon>Bacillota</taxon>
        <taxon>Bacilli</taxon>
        <taxon>Bacillales</taxon>
        <taxon>Bacillaceae</taxon>
        <taxon>Mesobacillus</taxon>
    </lineage>
</organism>
<dbReference type="RefSeq" id="WP_119113347.1">
    <property type="nucleotide sequence ID" value="NZ_CBCSEO010000017.1"/>
</dbReference>
<dbReference type="Proteomes" id="UP000265816">
    <property type="component" value="Unassembled WGS sequence"/>
</dbReference>
<accession>A0A398B9B0</accession>